<dbReference type="InterPro" id="IPR025662">
    <property type="entry name" value="Sigma_54_int_dom_ATP-bd_1"/>
</dbReference>
<feature type="coiled-coil region" evidence="7">
    <location>
        <begin position="402"/>
        <end position="457"/>
    </location>
</feature>
<dbReference type="SMART" id="SM00382">
    <property type="entry name" value="AAA"/>
    <property type="match status" value="1"/>
</dbReference>
<dbReference type="SUPFAM" id="SSF57850">
    <property type="entry name" value="RING/U-box"/>
    <property type="match status" value="1"/>
</dbReference>
<dbReference type="InterPro" id="IPR003593">
    <property type="entry name" value="AAA+_ATPase"/>
</dbReference>
<dbReference type="InterPro" id="IPR006703">
    <property type="entry name" value="G_AIG1"/>
</dbReference>
<sequence>MASLNVSGEELSCPVCRDIFKTPVLLSCSHSFCKECLHQFWRTKETQECPVCRRRSSRLEPPVSLALQSLCESFLKQRNEICSLHSEKLKFFCVEDKQPVCVECVSSQQHHNHTFRYISEADPSQKNKNDLIKKSILIEDGNPARYRLKTSTENLNQTEPYRKMTFGERDRHKPHKIILLVGETGTGKTTLINTMINYMLGVQREDKVWFEITDDQSDRSQVHSQTSRVTVYEFYPHESPKHLTIIDTPGYGDTRGINHDKEITESLLSLSKFDDWVHEIHAVCLVIMAHQNRLSDRQIYIFDAVQSLFGRDIAENIILLFTHSDGMSPKNALTAVKEANIKCALNEQNQPVFFLFNNCQTDSAEDEKHKKIREQSWDHSFSGMDQLFKFLDTIKPKSLKMTQDVLNKRKQLEANISNLQSRVQMMELKQNELKQTQEALENNKKEAEENKNFEYEVEVPYKVKVDIDPTVASVAMCCTVCEENCHYPGCWWITGLSWCEVMRNNHCTVCTNKCHYSNHVKEAKIYETKTRTEKKTFIELKKKYDGKISDGVSVVKILEEELQELEKEKRNLVIEAFHCVETLEKITLNTDSLIRLQHIDFLIEKLKEINEPEKAKTLENIRKRSGEKLGAIAYSTCKT</sequence>
<proteinExistence type="inferred from homology"/>
<dbReference type="SUPFAM" id="SSF52540">
    <property type="entry name" value="P-loop containing nucleoside triphosphate hydrolases"/>
    <property type="match status" value="1"/>
</dbReference>
<dbReference type="GO" id="GO:0008270">
    <property type="term" value="F:zinc ion binding"/>
    <property type="evidence" value="ECO:0007669"/>
    <property type="project" value="UniProtKB-KW"/>
</dbReference>
<evidence type="ECO:0000313" key="11">
    <source>
        <dbReference type="RefSeq" id="XP_026105060.1"/>
    </source>
</evidence>
<accession>A0A6P6N795</accession>
<dbReference type="GeneID" id="113076586"/>
<dbReference type="SMART" id="SM00336">
    <property type="entry name" value="BBOX"/>
    <property type="match status" value="1"/>
</dbReference>
<organism evidence="10 11">
    <name type="scientific">Carassius auratus</name>
    <name type="common">Goldfish</name>
    <dbReference type="NCBI Taxonomy" id="7957"/>
    <lineage>
        <taxon>Eukaryota</taxon>
        <taxon>Metazoa</taxon>
        <taxon>Chordata</taxon>
        <taxon>Craniata</taxon>
        <taxon>Vertebrata</taxon>
        <taxon>Euteleostomi</taxon>
        <taxon>Actinopterygii</taxon>
        <taxon>Neopterygii</taxon>
        <taxon>Teleostei</taxon>
        <taxon>Ostariophysi</taxon>
        <taxon>Cypriniformes</taxon>
        <taxon>Cyprinidae</taxon>
        <taxon>Cyprininae</taxon>
        <taxon>Carassius</taxon>
    </lineage>
</organism>
<dbReference type="SUPFAM" id="SSF57845">
    <property type="entry name" value="B-box zinc-binding domain"/>
    <property type="match status" value="1"/>
</dbReference>
<keyword evidence="10" id="KW-1185">Reference proteome</keyword>
<dbReference type="PANTHER" id="PTHR32046:SF11">
    <property type="entry name" value="IMMUNE-ASSOCIATED NUCLEOTIDE-BINDING PROTEIN 10-LIKE"/>
    <property type="match status" value="1"/>
</dbReference>
<dbReference type="KEGG" id="caua:113076586"/>
<dbReference type="InterPro" id="IPR013083">
    <property type="entry name" value="Znf_RING/FYVE/PHD"/>
</dbReference>
<dbReference type="InterPro" id="IPR027370">
    <property type="entry name" value="Znf-RING_euk"/>
</dbReference>
<dbReference type="InterPro" id="IPR027417">
    <property type="entry name" value="P-loop_NTPase"/>
</dbReference>
<keyword evidence="3" id="KW-0547">Nucleotide-binding</keyword>
<evidence type="ECO:0000256" key="5">
    <source>
        <dbReference type="ARBA" id="ARBA00022833"/>
    </source>
</evidence>
<feature type="domain" description="B box-type" evidence="9">
    <location>
        <begin position="77"/>
        <end position="118"/>
    </location>
</feature>
<dbReference type="InterPro" id="IPR001841">
    <property type="entry name" value="Znf_RING"/>
</dbReference>
<dbReference type="PROSITE" id="PS50089">
    <property type="entry name" value="ZF_RING_2"/>
    <property type="match status" value="1"/>
</dbReference>
<dbReference type="PANTHER" id="PTHR32046">
    <property type="entry name" value="G DOMAIN-CONTAINING PROTEIN"/>
    <property type="match status" value="1"/>
</dbReference>
<evidence type="ECO:0000313" key="10">
    <source>
        <dbReference type="Proteomes" id="UP000515129"/>
    </source>
</evidence>
<dbReference type="PROSITE" id="PS50119">
    <property type="entry name" value="ZF_BBOX"/>
    <property type="match status" value="1"/>
</dbReference>
<dbReference type="OrthoDB" id="8954335at2759"/>
<evidence type="ECO:0000259" key="8">
    <source>
        <dbReference type="PROSITE" id="PS50089"/>
    </source>
</evidence>
<gene>
    <name evidence="11" type="primary">LOC113076586</name>
</gene>
<protein>
    <submittedName>
        <fullName evidence="11">Uncharacterized protein LOC113076586</fullName>
    </submittedName>
</protein>
<dbReference type="PROSITE" id="PS00518">
    <property type="entry name" value="ZF_RING_1"/>
    <property type="match status" value="1"/>
</dbReference>
<dbReference type="InterPro" id="IPR017907">
    <property type="entry name" value="Znf_RING_CS"/>
</dbReference>
<dbReference type="Pfam" id="PF13445">
    <property type="entry name" value="zf-RING_UBOX"/>
    <property type="match status" value="1"/>
</dbReference>
<dbReference type="Gene3D" id="3.30.40.10">
    <property type="entry name" value="Zinc/RING finger domain, C3HC4 (zinc finger)"/>
    <property type="match status" value="1"/>
</dbReference>
<comment type="similarity">
    <text evidence="1">Belongs to the TRAFAC class TrmE-Era-EngA-EngB-Septin-like GTPase superfamily. AIG1/Toc34/Toc159-like paraseptin GTPase family. IAN subfamily.</text>
</comment>
<dbReference type="Gene3D" id="3.30.160.60">
    <property type="entry name" value="Classic Zinc Finger"/>
    <property type="match status" value="1"/>
</dbReference>
<evidence type="ECO:0000256" key="3">
    <source>
        <dbReference type="ARBA" id="ARBA00022741"/>
    </source>
</evidence>
<evidence type="ECO:0000256" key="4">
    <source>
        <dbReference type="ARBA" id="ARBA00022771"/>
    </source>
</evidence>
<reference evidence="11" key="1">
    <citation type="submission" date="2025-08" db="UniProtKB">
        <authorList>
            <consortium name="RefSeq"/>
        </authorList>
    </citation>
    <scope>IDENTIFICATION</scope>
    <source>
        <strain evidence="11">Wakin</strain>
        <tissue evidence="11">Muscle</tissue>
    </source>
</reference>
<feature type="domain" description="RING-type" evidence="8">
    <location>
        <begin position="13"/>
        <end position="53"/>
    </location>
</feature>
<feature type="coiled-coil region" evidence="7">
    <location>
        <begin position="548"/>
        <end position="575"/>
    </location>
</feature>
<evidence type="ECO:0000256" key="7">
    <source>
        <dbReference type="SAM" id="Coils"/>
    </source>
</evidence>
<keyword evidence="4 6" id="KW-0863">Zinc-finger</keyword>
<evidence type="ECO:0000256" key="2">
    <source>
        <dbReference type="ARBA" id="ARBA00022723"/>
    </source>
</evidence>
<dbReference type="SMART" id="SM00184">
    <property type="entry name" value="RING"/>
    <property type="match status" value="1"/>
</dbReference>
<name>A0A6P6N795_CARAU</name>
<keyword evidence="5" id="KW-0862">Zinc</keyword>
<dbReference type="InterPro" id="IPR000315">
    <property type="entry name" value="Znf_B-box"/>
</dbReference>
<evidence type="ECO:0000256" key="6">
    <source>
        <dbReference type="PROSITE-ProRule" id="PRU00024"/>
    </source>
</evidence>
<dbReference type="Pfam" id="PF00643">
    <property type="entry name" value="zf-B_box"/>
    <property type="match status" value="1"/>
</dbReference>
<dbReference type="Gene3D" id="3.40.50.300">
    <property type="entry name" value="P-loop containing nucleotide triphosphate hydrolases"/>
    <property type="match status" value="1"/>
</dbReference>
<dbReference type="RefSeq" id="XP_026105060.1">
    <property type="nucleotide sequence ID" value="XM_026249275.1"/>
</dbReference>
<dbReference type="Proteomes" id="UP000515129">
    <property type="component" value="Unplaced"/>
</dbReference>
<evidence type="ECO:0000256" key="1">
    <source>
        <dbReference type="ARBA" id="ARBA00008535"/>
    </source>
</evidence>
<dbReference type="Pfam" id="PF04548">
    <property type="entry name" value="AIG1"/>
    <property type="match status" value="1"/>
</dbReference>
<evidence type="ECO:0000259" key="9">
    <source>
        <dbReference type="PROSITE" id="PS50119"/>
    </source>
</evidence>
<keyword evidence="7" id="KW-0175">Coiled coil</keyword>
<dbReference type="PROSITE" id="PS00675">
    <property type="entry name" value="SIGMA54_INTERACT_1"/>
    <property type="match status" value="1"/>
</dbReference>
<dbReference type="GO" id="GO:0005525">
    <property type="term" value="F:GTP binding"/>
    <property type="evidence" value="ECO:0007669"/>
    <property type="project" value="InterPro"/>
</dbReference>
<keyword evidence="2" id="KW-0479">Metal-binding</keyword>
<dbReference type="AlphaFoldDB" id="A0A6P6N795"/>